<keyword evidence="4" id="KW-1185">Reference proteome</keyword>
<organism evidence="3 4">
    <name type="scientific">Arenicella chitinivorans</name>
    <dbReference type="NCBI Taxonomy" id="1329800"/>
    <lineage>
        <taxon>Bacteria</taxon>
        <taxon>Pseudomonadati</taxon>
        <taxon>Pseudomonadota</taxon>
        <taxon>Gammaproteobacteria</taxon>
        <taxon>Arenicellales</taxon>
        <taxon>Arenicellaceae</taxon>
        <taxon>Arenicella</taxon>
    </lineage>
</organism>
<proteinExistence type="predicted"/>
<feature type="compositionally biased region" description="Basic residues" evidence="1">
    <location>
        <begin position="82"/>
        <end position="96"/>
    </location>
</feature>
<gene>
    <name evidence="3" type="ORF">GCM10008090_23420</name>
</gene>
<dbReference type="RefSeq" id="WP_189401308.1">
    <property type="nucleotide sequence ID" value="NZ_BMXA01000004.1"/>
</dbReference>
<keyword evidence="2" id="KW-1133">Transmembrane helix</keyword>
<feature type="transmembrane region" description="Helical" evidence="2">
    <location>
        <begin position="60"/>
        <end position="79"/>
    </location>
</feature>
<protein>
    <submittedName>
        <fullName evidence="3">Uncharacterized protein</fullName>
    </submittedName>
</protein>
<dbReference type="Proteomes" id="UP000614811">
    <property type="component" value="Unassembled WGS sequence"/>
</dbReference>
<reference evidence="3" key="1">
    <citation type="journal article" date="2014" name="Int. J. Syst. Evol. Microbiol.">
        <title>Complete genome sequence of Corynebacterium casei LMG S-19264T (=DSM 44701T), isolated from a smear-ripened cheese.</title>
        <authorList>
            <consortium name="US DOE Joint Genome Institute (JGI-PGF)"/>
            <person name="Walter F."/>
            <person name="Albersmeier A."/>
            <person name="Kalinowski J."/>
            <person name="Ruckert C."/>
        </authorList>
    </citation>
    <scope>NUCLEOTIDE SEQUENCE</scope>
    <source>
        <strain evidence="3">KCTC 12711</strain>
    </source>
</reference>
<keyword evidence="2" id="KW-0472">Membrane</keyword>
<accession>A0A918RU53</accession>
<evidence type="ECO:0000256" key="1">
    <source>
        <dbReference type="SAM" id="MobiDB-lite"/>
    </source>
</evidence>
<evidence type="ECO:0000256" key="2">
    <source>
        <dbReference type="SAM" id="Phobius"/>
    </source>
</evidence>
<evidence type="ECO:0000313" key="3">
    <source>
        <dbReference type="EMBL" id="GHA13036.1"/>
    </source>
</evidence>
<keyword evidence="2" id="KW-0812">Transmembrane</keyword>
<evidence type="ECO:0000313" key="4">
    <source>
        <dbReference type="Proteomes" id="UP000614811"/>
    </source>
</evidence>
<name>A0A918RU53_9GAMM</name>
<reference evidence="3" key="2">
    <citation type="submission" date="2020-09" db="EMBL/GenBank/DDBJ databases">
        <authorList>
            <person name="Sun Q."/>
            <person name="Kim S."/>
        </authorList>
    </citation>
    <scope>NUCLEOTIDE SEQUENCE</scope>
    <source>
        <strain evidence="3">KCTC 12711</strain>
    </source>
</reference>
<sequence length="135" mass="15681">MFKQFFRLAFVTVIWKQYKQVIVSTLLLFIYIFLVSNIHADFLTHTEMQKDTTGTGLSFIAKWLAYALGVGMYFAYHAFRGRDKKSKSSKKSKHKVSTNPSVIDVDKESDENDPFAEIRKRKTLRSRADFLEGKD</sequence>
<dbReference type="EMBL" id="BMXA01000004">
    <property type="protein sequence ID" value="GHA13036.1"/>
    <property type="molecule type" value="Genomic_DNA"/>
</dbReference>
<comment type="caution">
    <text evidence="3">The sequence shown here is derived from an EMBL/GenBank/DDBJ whole genome shotgun (WGS) entry which is preliminary data.</text>
</comment>
<dbReference type="AlphaFoldDB" id="A0A918RU53"/>
<feature type="transmembrane region" description="Helical" evidence="2">
    <location>
        <begin position="21"/>
        <end position="40"/>
    </location>
</feature>
<feature type="region of interest" description="Disordered" evidence="1">
    <location>
        <begin position="81"/>
        <end position="112"/>
    </location>
</feature>